<keyword evidence="5" id="KW-1185">Reference proteome</keyword>
<proteinExistence type="predicted"/>
<dbReference type="EMBL" id="JBHSWE010000002">
    <property type="protein sequence ID" value="MFC6674144.1"/>
    <property type="molecule type" value="Genomic_DNA"/>
</dbReference>
<dbReference type="InterPro" id="IPR035919">
    <property type="entry name" value="EAL_sf"/>
</dbReference>
<accession>A0ABW2A9S0</accession>
<evidence type="ECO:0000313" key="4">
    <source>
        <dbReference type="EMBL" id="MFC6674144.1"/>
    </source>
</evidence>
<dbReference type="RefSeq" id="WP_379913835.1">
    <property type="nucleotide sequence ID" value="NZ_JBHSWE010000002.1"/>
</dbReference>
<gene>
    <name evidence="4" type="ORF">ACFQDL_31600</name>
</gene>
<dbReference type="CDD" id="cd01948">
    <property type="entry name" value="EAL"/>
    <property type="match status" value="1"/>
</dbReference>
<dbReference type="PROSITE" id="PS50883">
    <property type="entry name" value="EAL"/>
    <property type="match status" value="1"/>
</dbReference>
<evidence type="ECO:0000259" key="3">
    <source>
        <dbReference type="PROSITE" id="PS50883"/>
    </source>
</evidence>
<dbReference type="InterPro" id="IPR011006">
    <property type="entry name" value="CheY-like_superfamily"/>
</dbReference>
<dbReference type="InterPro" id="IPR001789">
    <property type="entry name" value="Sig_transdc_resp-reg_receiver"/>
</dbReference>
<evidence type="ECO:0000313" key="5">
    <source>
        <dbReference type="Proteomes" id="UP001596422"/>
    </source>
</evidence>
<evidence type="ECO:0000259" key="2">
    <source>
        <dbReference type="PROSITE" id="PS50110"/>
    </source>
</evidence>
<dbReference type="Proteomes" id="UP001596422">
    <property type="component" value="Unassembled WGS sequence"/>
</dbReference>
<dbReference type="SUPFAM" id="SSF141868">
    <property type="entry name" value="EAL domain-like"/>
    <property type="match status" value="1"/>
</dbReference>
<evidence type="ECO:0000256" key="1">
    <source>
        <dbReference type="PROSITE-ProRule" id="PRU00169"/>
    </source>
</evidence>
<feature type="modified residue" description="4-aspartylphosphate" evidence="1">
    <location>
        <position position="54"/>
    </location>
</feature>
<dbReference type="PANTHER" id="PTHR33121:SF79">
    <property type="entry name" value="CYCLIC DI-GMP PHOSPHODIESTERASE PDED-RELATED"/>
    <property type="match status" value="1"/>
</dbReference>
<organism evidence="4 5">
    <name type="scientific">Marinobacterium aestuariivivens</name>
    <dbReference type="NCBI Taxonomy" id="1698799"/>
    <lineage>
        <taxon>Bacteria</taxon>
        <taxon>Pseudomonadati</taxon>
        <taxon>Pseudomonadota</taxon>
        <taxon>Gammaproteobacteria</taxon>
        <taxon>Oceanospirillales</taxon>
        <taxon>Oceanospirillaceae</taxon>
        <taxon>Marinobacterium</taxon>
    </lineage>
</organism>
<name>A0ABW2A9S0_9GAMM</name>
<dbReference type="Gene3D" id="3.40.50.2300">
    <property type="match status" value="1"/>
</dbReference>
<sequence length="401" mass="44996">MNILVIDDDAFVLKLLKHQLAQLGFQDIAVFQAAEAALGAMTNDTKSVDLVFCDIQMPEMDGVELIRHLDSVEYRGGLVLISGEDERILSTVQSLAQAHGLKILTALRKPTTLEQLQRILEQHNSLSALPLYSARKIYSVEEVRRGIRGGELINHYQPKVRLPSGEVTGVEVLVRWQHPEDGLVLPDQFIDTAEEHGLIDELTRIVLVKALQDCWHWQQANLSLSIAVNISISNLNSVDYPDFIVQSAKEAGVDLSNVVLEVTESQLMHNPLTVLDILTRLRLKNITLSIDDFGTGHSSLTQLRDIPFNELKVDAGFVHDACHQPARRAILEASFDMARRLGMKTAAEGVENLDDWRFLTMQVKCDIAQGYFIAKPMPAGELFDWMQEWEARRPSLMGFKP</sequence>
<comment type="caution">
    <text evidence="4">The sequence shown here is derived from an EMBL/GenBank/DDBJ whole genome shotgun (WGS) entry which is preliminary data.</text>
</comment>
<dbReference type="InterPro" id="IPR050706">
    <property type="entry name" value="Cyclic-di-GMP_PDE-like"/>
</dbReference>
<dbReference type="SMART" id="SM00448">
    <property type="entry name" value="REC"/>
    <property type="match status" value="1"/>
</dbReference>
<keyword evidence="1" id="KW-0597">Phosphoprotein</keyword>
<protein>
    <submittedName>
        <fullName evidence="4">EAL domain-containing protein</fullName>
    </submittedName>
</protein>
<dbReference type="PROSITE" id="PS50110">
    <property type="entry name" value="RESPONSE_REGULATORY"/>
    <property type="match status" value="1"/>
</dbReference>
<dbReference type="Pfam" id="PF00563">
    <property type="entry name" value="EAL"/>
    <property type="match status" value="1"/>
</dbReference>
<dbReference type="SMART" id="SM00052">
    <property type="entry name" value="EAL"/>
    <property type="match status" value="1"/>
</dbReference>
<feature type="domain" description="EAL" evidence="3">
    <location>
        <begin position="136"/>
        <end position="390"/>
    </location>
</feature>
<reference evidence="5" key="1">
    <citation type="journal article" date="2019" name="Int. J. Syst. Evol. Microbiol.">
        <title>The Global Catalogue of Microorganisms (GCM) 10K type strain sequencing project: providing services to taxonomists for standard genome sequencing and annotation.</title>
        <authorList>
            <consortium name="The Broad Institute Genomics Platform"/>
            <consortium name="The Broad Institute Genome Sequencing Center for Infectious Disease"/>
            <person name="Wu L."/>
            <person name="Ma J."/>
        </authorList>
    </citation>
    <scope>NUCLEOTIDE SEQUENCE [LARGE SCALE GENOMIC DNA]</scope>
    <source>
        <strain evidence="5">NBRC 111756</strain>
    </source>
</reference>
<dbReference type="SUPFAM" id="SSF52172">
    <property type="entry name" value="CheY-like"/>
    <property type="match status" value="1"/>
</dbReference>
<feature type="domain" description="Response regulatory" evidence="2">
    <location>
        <begin position="2"/>
        <end position="124"/>
    </location>
</feature>
<dbReference type="PANTHER" id="PTHR33121">
    <property type="entry name" value="CYCLIC DI-GMP PHOSPHODIESTERASE PDEF"/>
    <property type="match status" value="1"/>
</dbReference>
<dbReference type="Gene3D" id="3.20.20.450">
    <property type="entry name" value="EAL domain"/>
    <property type="match status" value="1"/>
</dbReference>
<dbReference type="InterPro" id="IPR001633">
    <property type="entry name" value="EAL_dom"/>
</dbReference>
<dbReference type="Pfam" id="PF00072">
    <property type="entry name" value="Response_reg"/>
    <property type="match status" value="1"/>
</dbReference>